<proteinExistence type="predicted"/>
<dbReference type="Pfam" id="PF18915">
    <property type="entry name" value="DUF5667"/>
    <property type="match status" value="1"/>
</dbReference>
<reference evidence="5" key="1">
    <citation type="submission" date="2017-06" db="EMBL/GenBank/DDBJ databases">
        <authorList>
            <person name="Cremers G."/>
        </authorList>
    </citation>
    <scope>NUCLEOTIDE SEQUENCE [LARGE SCALE GENOMIC DNA]</scope>
</reference>
<keyword evidence="5" id="KW-1185">Reference proteome</keyword>
<keyword evidence="2" id="KW-0472">Membrane</keyword>
<keyword evidence="2" id="KW-0812">Transmembrane</keyword>
<feature type="region of interest" description="Disordered" evidence="1">
    <location>
        <begin position="69"/>
        <end position="102"/>
    </location>
</feature>
<sequence length="425" mass="47134">MAENIQKGYEIENSSGFNPFHPQWDESHKETNNTWSRIFKAGLSNILLAGIILLVLTFTMGMAGATENVTSNETSTANTTGTPTETLTATATPTSTATAGAADDGTLDEGLVGPGNALYGLTIAFENIGETFTYNTSEKLGKQVAHARKRIAEARAALKRNDIDAANKALAEYGAKSDDINDSVSKLSDKDTGLIKAQQMIAKHQVILEQLLASHPNSTGLQRAYNNSLKLEQKFKKKISERKERKESKEGRLEIKAKILGNDTEVKVEVNFRSDNVTNFTIANEILDKFQLSAENINTLLTIENMDDGELNTELEAEAKIGEGFSLVEAEYKFPLLNTTSRDGIVDGIYMNLHALTIESVTNALEIENMTKVSENKKDEKAAIKQATREIKKEIREEKEDLQEEIREEKTAIKQERRENKEKDR</sequence>
<dbReference type="RefSeq" id="WP_143311555.1">
    <property type="nucleotide sequence ID" value="NZ_FZMP01000009.1"/>
</dbReference>
<keyword evidence="2" id="KW-1133">Transmembrane helix</keyword>
<feature type="region of interest" description="Disordered" evidence="1">
    <location>
        <begin position="397"/>
        <end position="425"/>
    </location>
</feature>
<name>A0A284VIH3_9EURY</name>
<evidence type="ECO:0000256" key="2">
    <source>
        <dbReference type="SAM" id="Phobius"/>
    </source>
</evidence>
<dbReference type="InterPro" id="IPR043725">
    <property type="entry name" value="DUF5667"/>
</dbReference>
<evidence type="ECO:0000256" key="1">
    <source>
        <dbReference type="SAM" id="MobiDB-lite"/>
    </source>
</evidence>
<accession>A0A284VIH3</accession>
<organism evidence="4 5">
    <name type="scientific">Candidatus Methanoperedens nitratireducens</name>
    <dbReference type="NCBI Taxonomy" id="1392998"/>
    <lineage>
        <taxon>Archaea</taxon>
        <taxon>Methanobacteriati</taxon>
        <taxon>Methanobacteriota</taxon>
        <taxon>Stenosarchaea group</taxon>
        <taxon>Methanomicrobia</taxon>
        <taxon>Methanosarcinales</taxon>
        <taxon>ANME-2 cluster</taxon>
        <taxon>Candidatus Methanoperedentaceae</taxon>
        <taxon>Candidatus Methanoperedens</taxon>
    </lineage>
</organism>
<dbReference type="EMBL" id="FZMP01000009">
    <property type="protein sequence ID" value="SNQ59068.1"/>
    <property type="molecule type" value="Genomic_DNA"/>
</dbReference>
<feature type="domain" description="DUF5667" evidence="3">
    <location>
        <begin position="114"/>
        <end position="214"/>
    </location>
</feature>
<dbReference type="AlphaFoldDB" id="A0A284VIH3"/>
<feature type="transmembrane region" description="Helical" evidence="2">
    <location>
        <begin position="46"/>
        <end position="65"/>
    </location>
</feature>
<evidence type="ECO:0000313" key="5">
    <source>
        <dbReference type="Proteomes" id="UP000218615"/>
    </source>
</evidence>
<dbReference type="OrthoDB" id="148378at2157"/>
<dbReference type="Proteomes" id="UP000218615">
    <property type="component" value="Unassembled WGS sequence"/>
</dbReference>
<gene>
    <name evidence="4" type="ORF">MNV_1060006</name>
</gene>
<evidence type="ECO:0000313" key="4">
    <source>
        <dbReference type="EMBL" id="SNQ59068.1"/>
    </source>
</evidence>
<evidence type="ECO:0000259" key="3">
    <source>
        <dbReference type="Pfam" id="PF18915"/>
    </source>
</evidence>
<protein>
    <recommendedName>
        <fullName evidence="3">DUF5667 domain-containing protein</fullName>
    </recommendedName>
</protein>